<accession>B6SVL5</accession>
<sequence>MVILKEHVCAAGSSPSSSMTFLESGPGVVVRARYGLRSLASARTSRYAFVTPSSRATTA</sequence>
<name>B6SVL5_MAIZE</name>
<evidence type="ECO:0000313" key="1">
    <source>
        <dbReference type="EMBL" id="ACG28898.1"/>
    </source>
</evidence>
<dbReference type="AlphaFoldDB" id="B6SVL5"/>
<proteinExistence type="evidence at transcript level"/>
<reference evidence="1" key="1">
    <citation type="journal article" date="2009" name="Plant Mol. Biol.">
        <title>Insights into corn genes derived from large-scale cDNA sequencing.</title>
        <authorList>
            <person name="Alexandrov N.N."/>
            <person name="Brover V.V."/>
            <person name="Freidin S."/>
            <person name="Troukhan M.E."/>
            <person name="Tatarinova T.V."/>
            <person name="Zhang H."/>
            <person name="Swaller T.J."/>
            <person name="Lu Y.P."/>
            <person name="Bouck J."/>
            <person name="Flavell R.B."/>
            <person name="Feldmann K.A."/>
        </authorList>
    </citation>
    <scope>NUCLEOTIDE SEQUENCE</scope>
</reference>
<organism evidence="1">
    <name type="scientific">Zea mays</name>
    <name type="common">Maize</name>
    <dbReference type="NCBI Taxonomy" id="4577"/>
    <lineage>
        <taxon>Eukaryota</taxon>
        <taxon>Viridiplantae</taxon>
        <taxon>Streptophyta</taxon>
        <taxon>Embryophyta</taxon>
        <taxon>Tracheophyta</taxon>
        <taxon>Spermatophyta</taxon>
        <taxon>Magnoliopsida</taxon>
        <taxon>Liliopsida</taxon>
        <taxon>Poales</taxon>
        <taxon>Poaceae</taxon>
        <taxon>PACMAD clade</taxon>
        <taxon>Panicoideae</taxon>
        <taxon>Andropogonodae</taxon>
        <taxon>Andropogoneae</taxon>
        <taxon>Tripsacinae</taxon>
        <taxon>Zea</taxon>
    </lineage>
</organism>
<protein>
    <submittedName>
        <fullName evidence="1">Uncharacterized protein</fullName>
    </submittedName>
</protein>
<dbReference type="EMBL" id="EU956780">
    <property type="protein sequence ID" value="ACG28898.1"/>
    <property type="molecule type" value="mRNA"/>
</dbReference>